<dbReference type="EMBL" id="AMPO01000011">
    <property type="protein sequence ID" value="EKF84969.1"/>
    <property type="molecule type" value="Genomic_DNA"/>
</dbReference>
<evidence type="ECO:0000256" key="2">
    <source>
        <dbReference type="SAM" id="Phobius"/>
    </source>
</evidence>
<evidence type="ECO:0000313" key="3">
    <source>
        <dbReference type="EMBL" id="EKF84969.1"/>
    </source>
</evidence>
<gene>
    <name evidence="3" type="ORF">A994_11247</name>
</gene>
<comment type="caution">
    <text evidence="3">The sequence shown here is derived from an EMBL/GenBank/DDBJ whole genome shotgun (WGS) entry which is preliminary data.</text>
</comment>
<protein>
    <recommendedName>
        <fullName evidence="5">DUF5518 domain-containing protein</fullName>
    </recommendedName>
</protein>
<dbReference type="RefSeq" id="WP_004031729.1">
    <property type="nucleotide sequence ID" value="NZ_AMPO01000011.1"/>
</dbReference>
<proteinExistence type="predicted"/>
<dbReference type="PATRIC" id="fig|1204725.3.peg.2259"/>
<name>K2R9G8_METFP</name>
<feature type="region of interest" description="Disordered" evidence="1">
    <location>
        <begin position="125"/>
        <end position="156"/>
    </location>
</feature>
<organism evidence="3 4">
    <name type="scientific">Methanobacterium formicicum (strain DSM 3637 / PP1)</name>
    <dbReference type="NCBI Taxonomy" id="1204725"/>
    <lineage>
        <taxon>Archaea</taxon>
        <taxon>Methanobacteriati</taxon>
        <taxon>Methanobacteriota</taxon>
        <taxon>Methanomada group</taxon>
        <taxon>Methanobacteria</taxon>
        <taxon>Methanobacteriales</taxon>
        <taxon>Methanobacteriaceae</taxon>
        <taxon>Methanobacterium</taxon>
    </lineage>
</organism>
<evidence type="ECO:0000313" key="4">
    <source>
        <dbReference type="Proteomes" id="UP000007360"/>
    </source>
</evidence>
<keyword evidence="2" id="KW-0812">Transmembrane</keyword>
<keyword evidence="2" id="KW-0472">Membrane</keyword>
<dbReference type="OrthoDB" id="71292at2157"/>
<keyword evidence="2" id="KW-1133">Transmembrane helix</keyword>
<accession>K2R9G8</accession>
<feature type="transmembrane region" description="Helical" evidence="2">
    <location>
        <begin position="15"/>
        <end position="41"/>
    </location>
</feature>
<dbReference type="AlphaFoldDB" id="K2R9G8"/>
<evidence type="ECO:0000256" key="1">
    <source>
        <dbReference type="SAM" id="MobiDB-lite"/>
    </source>
</evidence>
<keyword evidence="4" id="KW-1185">Reference proteome</keyword>
<dbReference type="Proteomes" id="UP000007360">
    <property type="component" value="Unassembled WGS sequence"/>
</dbReference>
<feature type="compositionally biased region" description="Basic residues" evidence="1">
    <location>
        <begin position="139"/>
        <end position="156"/>
    </location>
</feature>
<reference evidence="3 4" key="1">
    <citation type="journal article" date="2012" name="J. Bacteriol.">
        <title>Draft genome sequence of Methanobacterium formicicum DSM 3637, an archaebacterium isolated from the methane producer amoeba Pelomyxa palustris.</title>
        <authorList>
            <person name="Gutierrez G."/>
        </authorList>
    </citation>
    <scope>NUCLEOTIDE SEQUENCE [LARGE SCALE GENOMIC DNA]</scope>
    <source>
        <strain evidence="4">DSM 3637 / PP1</strain>
    </source>
</reference>
<evidence type="ECO:0008006" key="5">
    <source>
        <dbReference type="Google" id="ProtNLM"/>
    </source>
</evidence>
<feature type="transmembrane region" description="Helical" evidence="2">
    <location>
        <begin position="53"/>
        <end position="72"/>
    </location>
</feature>
<feature type="transmembrane region" description="Helical" evidence="2">
    <location>
        <begin position="92"/>
        <end position="118"/>
    </location>
</feature>
<feature type="compositionally biased region" description="Basic and acidic residues" evidence="1">
    <location>
        <begin position="125"/>
        <end position="138"/>
    </location>
</feature>
<sequence length="156" mass="17185">MAKFSMEMAILTSMIIGLIMAFFKFGGIFALAIVGFVAVFLTTDEDASYKVGALAAALLGLLYYVFSLFTSPDIPYQLPNAVVIGVGYTLDGIFTLFLGLIVSLLIYGLMGAIGGYFADKLFKSQDKPKSPKISERPPRIIKRKPKQPPRRTLYRK</sequence>